<comment type="caution">
    <text evidence="1">The sequence shown here is derived from an EMBL/GenBank/DDBJ whole genome shotgun (WGS) entry which is preliminary data.</text>
</comment>
<accession>A0A5C5XR08</accession>
<dbReference type="Pfam" id="PF09617">
    <property type="entry name" value="Cas_GSU0053"/>
    <property type="match status" value="1"/>
</dbReference>
<gene>
    <name evidence="1" type="ORF">CA85_34330</name>
</gene>
<sequence length="390" mass="42767">MSDTMPLTIELLNQWATDLTGPVALSMRQRLLSVEGEDGEDQIVYPPTFADVGYNIDTLADGTRVALIDSVGSQANRLEPAFQSESGHALSGFVPQIDIVLRTEPCGKCDACEQAKKPTTGKCENPWKEKRSLFELAHRAADAVVQSSPTLLPTVQEAFEDLRKTGNAMPLASVAPTSLVFGCWDSRGGSGEKLPRLVRSIIRAWDVDPLTTASQFNSIWKALDEDQREALKKALPKGKKLSEKGFNDAPAKGLGGIVVRGNIERHVTINLVALRGLVGADDAETETLRKYLLALSLLTATTDIDMFLREGCNLRIADEQDDWKVVPRRGDKKSVDLNSEEAAELLKNYAESAYKPLGKAWVKLDLKSEHDFDMKAAKELLGKTTEEEAE</sequence>
<reference evidence="1 2" key="1">
    <citation type="submission" date="2019-02" db="EMBL/GenBank/DDBJ databases">
        <title>Deep-cultivation of Planctomycetes and their phenomic and genomic characterization uncovers novel biology.</title>
        <authorList>
            <person name="Wiegand S."/>
            <person name="Jogler M."/>
            <person name="Boedeker C."/>
            <person name="Pinto D."/>
            <person name="Vollmers J."/>
            <person name="Rivas-Marin E."/>
            <person name="Kohn T."/>
            <person name="Peeters S.H."/>
            <person name="Heuer A."/>
            <person name="Rast P."/>
            <person name="Oberbeckmann S."/>
            <person name="Bunk B."/>
            <person name="Jeske O."/>
            <person name="Meyerdierks A."/>
            <person name="Storesund J.E."/>
            <person name="Kallscheuer N."/>
            <person name="Luecker S."/>
            <person name="Lage O.M."/>
            <person name="Pohl T."/>
            <person name="Merkel B.J."/>
            <person name="Hornburger P."/>
            <person name="Mueller R.-W."/>
            <person name="Bruemmer F."/>
            <person name="Labrenz M."/>
            <person name="Spormann A.M."/>
            <person name="Op Den Camp H."/>
            <person name="Overmann J."/>
            <person name="Amann R."/>
            <person name="Jetten M.S.M."/>
            <person name="Mascher T."/>
            <person name="Medema M.H."/>
            <person name="Devos D.P."/>
            <person name="Kaster A.-K."/>
            <person name="Ovreas L."/>
            <person name="Rohde M."/>
            <person name="Galperin M.Y."/>
            <person name="Jogler C."/>
        </authorList>
    </citation>
    <scope>NUCLEOTIDE SEQUENCE [LARGE SCALE GENOMIC DNA]</scope>
    <source>
        <strain evidence="1 2">CA85</strain>
    </source>
</reference>
<evidence type="ECO:0000313" key="1">
    <source>
        <dbReference type="EMBL" id="TWT65088.1"/>
    </source>
</evidence>
<protein>
    <submittedName>
        <fullName evidence="1">CRISPR-associated protein</fullName>
    </submittedName>
</protein>
<dbReference type="InterPro" id="IPR013403">
    <property type="entry name" value="CRISPR-assoc_prot_Csb1/Cas7u"/>
</dbReference>
<organism evidence="1 2">
    <name type="scientific">Allorhodopirellula solitaria</name>
    <dbReference type="NCBI Taxonomy" id="2527987"/>
    <lineage>
        <taxon>Bacteria</taxon>
        <taxon>Pseudomonadati</taxon>
        <taxon>Planctomycetota</taxon>
        <taxon>Planctomycetia</taxon>
        <taxon>Pirellulales</taxon>
        <taxon>Pirellulaceae</taxon>
        <taxon>Allorhodopirellula</taxon>
    </lineage>
</organism>
<keyword evidence="2" id="KW-1185">Reference proteome</keyword>
<name>A0A5C5XR08_9BACT</name>
<dbReference type="EMBL" id="SJPK01000008">
    <property type="protein sequence ID" value="TWT65088.1"/>
    <property type="molecule type" value="Genomic_DNA"/>
</dbReference>
<evidence type="ECO:0000313" key="2">
    <source>
        <dbReference type="Proteomes" id="UP000318053"/>
    </source>
</evidence>
<dbReference type="NCBIfam" id="TIGR02570">
    <property type="entry name" value="cas7_GSU0053"/>
    <property type="match status" value="2"/>
</dbReference>
<dbReference type="RefSeq" id="WP_222435463.1">
    <property type="nucleotide sequence ID" value="NZ_SJPK01000008.1"/>
</dbReference>
<dbReference type="AlphaFoldDB" id="A0A5C5XR08"/>
<proteinExistence type="predicted"/>
<dbReference type="Proteomes" id="UP000318053">
    <property type="component" value="Unassembled WGS sequence"/>
</dbReference>